<dbReference type="RefSeq" id="WP_253240127.1">
    <property type="nucleotide sequence ID" value="NZ_JAMYJR010000028.1"/>
</dbReference>
<evidence type="ECO:0000313" key="2">
    <source>
        <dbReference type="EMBL" id="MCO8274051.1"/>
    </source>
</evidence>
<name>A0ABT1DT77_9ACTN</name>
<feature type="transmembrane region" description="Helical" evidence="1">
    <location>
        <begin position="31"/>
        <end position="59"/>
    </location>
</feature>
<sequence length="150" mass="15509">MTTVRRVLIGAGGLVMAYAVIGALTDADLKGGAYVFLVAVLVAHDAVLLPLTLAAGALIGRFVPVRSRTPVRAALLIGLAVTVVATPLVLGRGRVADNPSILPLDYGRGLLEIYAAIGLGTGLAWAVRRIRARPTGSRRRRSGGSRGTSC</sequence>
<evidence type="ECO:0000313" key="3">
    <source>
        <dbReference type="Proteomes" id="UP001523369"/>
    </source>
</evidence>
<dbReference type="EMBL" id="JAMYJR010000028">
    <property type="protein sequence ID" value="MCO8274051.1"/>
    <property type="molecule type" value="Genomic_DNA"/>
</dbReference>
<feature type="transmembrane region" description="Helical" evidence="1">
    <location>
        <begin position="7"/>
        <end position="25"/>
    </location>
</feature>
<dbReference type="Proteomes" id="UP001523369">
    <property type="component" value="Unassembled WGS sequence"/>
</dbReference>
<comment type="caution">
    <text evidence="2">The sequence shown here is derived from an EMBL/GenBank/DDBJ whole genome shotgun (WGS) entry which is preliminary data.</text>
</comment>
<keyword evidence="1" id="KW-0472">Membrane</keyword>
<keyword evidence="3" id="KW-1185">Reference proteome</keyword>
<feature type="transmembrane region" description="Helical" evidence="1">
    <location>
        <begin position="110"/>
        <end position="130"/>
    </location>
</feature>
<proteinExistence type="predicted"/>
<feature type="transmembrane region" description="Helical" evidence="1">
    <location>
        <begin position="71"/>
        <end position="90"/>
    </location>
</feature>
<organism evidence="2 3">
    <name type="scientific">Paractinoplanes aksuensis</name>
    <dbReference type="NCBI Taxonomy" id="2939490"/>
    <lineage>
        <taxon>Bacteria</taxon>
        <taxon>Bacillati</taxon>
        <taxon>Actinomycetota</taxon>
        <taxon>Actinomycetes</taxon>
        <taxon>Micromonosporales</taxon>
        <taxon>Micromonosporaceae</taxon>
        <taxon>Paractinoplanes</taxon>
    </lineage>
</organism>
<gene>
    <name evidence="2" type="ORF">M1L60_25965</name>
</gene>
<accession>A0ABT1DT77</accession>
<evidence type="ECO:0000256" key="1">
    <source>
        <dbReference type="SAM" id="Phobius"/>
    </source>
</evidence>
<reference evidence="2 3" key="1">
    <citation type="submission" date="2022-06" db="EMBL/GenBank/DDBJ databases">
        <title>New Species of the Genus Actinoplanes, ActinopZanes ferrugineus.</title>
        <authorList>
            <person name="Ding P."/>
        </authorList>
    </citation>
    <scope>NUCLEOTIDE SEQUENCE [LARGE SCALE GENOMIC DNA]</scope>
    <source>
        <strain evidence="2 3">TRM88003</strain>
    </source>
</reference>
<keyword evidence="1" id="KW-0812">Transmembrane</keyword>
<protein>
    <submittedName>
        <fullName evidence="2">Uncharacterized protein</fullName>
    </submittedName>
</protein>
<keyword evidence="1" id="KW-1133">Transmembrane helix</keyword>